<keyword evidence="2" id="KW-0238">DNA-binding</keyword>
<gene>
    <name evidence="5" type="ORF">G4Y79_19365</name>
</gene>
<name>A0A7S8E7M4_9CHLR</name>
<keyword evidence="3" id="KW-0804">Transcription</keyword>
<reference evidence="5 6" key="1">
    <citation type="submission" date="2020-02" db="EMBL/GenBank/DDBJ databases">
        <authorList>
            <person name="Zheng R.K."/>
            <person name="Sun C.M."/>
        </authorList>
    </citation>
    <scope>NUCLEOTIDE SEQUENCE [LARGE SCALE GENOMIC DNA]</scope>
    <source>
        <strain evidence="6">rifampicinis</strain>
    </source>
</reference>
<keyword evidence="6" id="KW-1185">Reference proteome</keyword>
<evidence type="ECO:0000256" key="2">
    <source>
        <dbReference type="ARBA" id="ARBA00023125"/>
    </source>
</evidence>
<dbReference type="PROSITE" id="PS00041">
    <property type="entry name" value="HTH_ARAC_FAMILY_1"/>
    <property type="match status" value="1"/>
</dbReference>
<protein>
    <submittedName>
        <fullName evidence="5">Helix-turn-helix transcriptional regulator</fullName>
    </submittedName>
</protein>
<evidence type="ECO:0000313" key="6">
    <source>
        <dbReference type="Proteomes" id="UP000594468"/>
    </source>
</evidence>
<keyword evidence="1" id="KW-0805">Transcription regulation</keyword>
<dbReference type="Proteomes" id="UP000594468">
    <property type="component" value="Chromosome"/>
</dbReference>
<feature type="domain" description="HTH araC/xylS-type" evidence="4">
    <location>
        <begin position="10"/>
        <end position="108"/>
    </location>
</feature>
<dbReference type="EMBL" id="CP062983">
    <property type="protein sequence ID" value="QPC81827.1"/>
    <property type="molecule type" value="Genomic_DNA"/>
</dbReference>
<dbReference type="AlphaFoldDB" id="A0A7S8E7M4"/>
<dbReference type="SUPFAM" id="SSF46689">
    <property type="entry name" value="Homeodomain-like"/>
    <property type="match status" value="2"/>
</dbReference>
<dbReference type="Pfam" id="PF12833">
    <property type="entry name" value="HTH_18"/>
    <property type="match status" value="1"/>
</dbReference>
<dbReference type="InterPro" id="IPR020449">
    <property type="entry name" value="Tscrpt_reg_AraC-type_HTH"/>
</dbReference>
<organism evidence="5 6">
    <name type="scientific">Phototrophicus methaneseepsis</name>
    <dbReference type="NCBI Taxonomy" id="2710758"/>
    <lineage>
        <taxon>Bacteria</taxon>
        <taxon>Bacillati</taxon>
        <taxon>Chloroflexota</taxon>
        <taxon>Candidatus Thermofontia</taxon>
        <taxon>Phototrophicales</taxon>
        <taxon>Phototrophicaceae</taxon>
        <taxon>Phototrophicus</taxon>
    </lineage>
</organism>
<evidence type="ECO:0000256" key="3">
    <source>
        <dbReference type="ARBA" id="ARBA00023163"/>
    </source>
</evidence>
<dbReference type="PROSITE" id="PS01124">
    <property type="entry name" value="HTH_ARAC_FAMILY_2"/>
    <property type="match status" value="1"/>
</dbReference>
<dbReference type="InterPro" id="IPR009057">
    <property type="entry name" value="Homeodomain-like_sf"/>
</dbReference>
<sequence>MSLIPHKPIRLARHYMDHNYTAPITIEDVSREVALSPYYLIRSFRHVYRQTPHQYLVEKRIARAKELLRNSELSITEICVAVGYESLGSFSTLFRKVAGISPSSYRINSQPTLTPGYIPLCVCLLHGLENQPEL</sequence>
<dbReference type="Gene3D" id="1.10.10.60">
    <property type="entry name" value="Homeodomain-like"/>
    <property type="match status" value="2"/>
</dbReference>
<dbReference type="InterPro" id="IPR018060">
    <property type="entry name" value="HTH_AraC"/>
</dbReference>
<dbReference type="PANTHER" id="PTHR43280:SF2">
    <property type="entry name" value="HTH-TYPE TRANSCRIPTIONAL REGULATOR EXSA"/>
    <property type="match status" value="1"/>
</dbReference>
<dbReference type="InterPro" id="IPR018062">
    <property type="entry name" value="HTH_AraC-typ_CS"/>
</dbReference>
<dbReference type="GO" id="GO:0003700">
    <property type="term" value="F:DNA-binding transcription factor activity"/>
    <property type="evidence" value="ECO:0007669"/>
    <property type="project" value="InterPro"/>
</dbReference>
<evidence type="ECO:0000313" key="5">
    <source>
        <dbReference type="EMBL" id="QPC81827.1"/>
    </source>
</evidence>
<evidence type="ECO:0000259" key="4">
    <source>
        <dbReference type="PROSITE" id="PS01124"/>
    </source>
</evidence>
<dbReference type="RefSeq" id="WP_195169898.1">
    <property type="nucleotide sequence ID" value="NZ_CP062983.1"/>
</dbReference>
<dbReference type="PANTHER" id="PTHR43280">
    <property type="entry name" value="ARAC-FAMILY TRANSCRIPTIONAL REGULATOR"/>
    <property type="match status" value="1"/>
</dbReference>
<accession>A0A7S8E7M4</accession>
<dbReference type="SMART" id="SM00342">
    <property type="entry name" value="HTH_ARAC"/>
    <property type="match status" value="1"/>
</dbReference>
<proteinExistence type="predicted"/>
<evidence type="ECO:0000256" key="1">
    <source>
        <dbReference type="ARBA" id="ARBA00023015"/>
    </source>
</evidence>
<dbReference type="PRINTS" id="PR00032">
    <property type="entry name" value="HTHARAC"/>
</dbReference>
<dbReference type="GO" id="GO:0043565">
    <property type="term" value="F:sequence-specific DNA binding"/>
    <property type="evidence" value="ECO:0007669"/>
    <property type="project" value="InterPro"/>
</dbReference>
<dbReference type="KEGG" id="pmet:G4Y79_19365"/>